<accession>A0ABW0U8H1</accession>
<dbReference type="EMBL" id="JBHSPF010000059">
    <property type="protein sequence ID" value="MFC5629433.1"/>
    <property type="molecule type" value="Genomic_DNA"/>
</dbReference>
<dbReference type="RefSeq" id="WP_270897158.1">
    <property type="nucleotide sequence ID" value="NZ_JBHSPF010000059.1"/>
</dbReference>
<gene>
    <name evidence="2" type="ORF">ACFPTR_11270</name>
</gene>
<evidence type="ECO:0000313" key="3">
    <source>
        <dbReference type="Proteomes" id="UP001596143"/>
    </source>
</evidence>
<comment type="caution">
    <text evidence="2">The sequence shown here is derived from an EMBL/GenBank/DDBJ whole genome shotgun (WGS) entry which is preliminary data.</text>
</comment>
<organism evidence="2 3">
    <name type="scientific">Aliibacillus thermotolerans</name>
    <dbReference type="NCBI Taxonomy" id="1834418"/>
    <lineage>
        <taxon>Bacteria</taxon>
        <taxon>Bacillati</taxon>
        <taxon>Bacillota</taxon>
        <taxon>Bacilli</taxon>
        <taxon>Bacillales</taxon>
        <taxon>Bacillaceae</taxon>
        <taxon>Aliibacillus</taxon>
    </lineage>
</organism>
<evidence type="ECO:0000313" key="2">
    <source>
        <dbReference type="EMBL" id="MFC5629433.1"/>
    </source>
</evidence>
<dbReference type="Proteomes" id="UP001596143">
    <property type="component" value="Unassembled WGS sequence"/>
</dbReference>
<reference evidence="3" key="1">
    <citation type="journal article" date="2019" name="Int. J. Syst. Evol. Microbiol.">
        <title>The Global Catalogue of Microorganisms (GCM) 10K type strain sequencing project: providing services to taxonomists for standard genome sequencing and annotation.</title>
        <authorList>
            <consortium name="The Broad Institute Genomics Platform"/>
            <consortium name="The Broad Institute Genome Sequencing Center for Infectious Disease"/>
            <person name="Wu L."/>
            <person name="Ma J."/>
        </authorList>
    </citation>
    <scope>NUCLEOTIDE SEQUENCE [LARGE SCALE GENOMIC DNA]</scope>
    <source>
        <strain evidence="3">CGMCC 1.15790</strain>
    </source>
</reference>
<sequence length="101" mass="11211">MKAKDLLLGIGIGFAIGYAVKEYVENEHISPEKALKTVKDHVKDNIPINGSWIHMTAEDYHKDNLTYKVYRGGLSSTQDGETKQLDFVVDAKTGTILELSS</sequence>
<name>A0ABW0U8H1_9BACI</name>
<proteinExistence type="predicted"/>
<feature type="domain" description="PepSY" evidence="1">
    <location>
        <begin position="29"/>
        <end position="98"/>
    </location>
</feature>
<dbReference type="InterPro" id="IPR025711">
    <property type="entry name" value="PepSY"/>
</dbReference>
<dbReference type="Pfam" id="PF03413">
    <property type="entry name" value="PepSY"/>
    <property type="match status" value="1"/>
</dbReference>
<protein>
    <submittedName>
        <fullName evidence="2">PepSY domain-containing protein</fullName>
    </submittedName>
</protein>
<evidence type="ECO:0000259" key="1">
    <source>
        <dbReference type="Pfam" id="PF03413"/>
    </source>
</evidence>
<keyword evidence="3" id="KW-1185">Reference proteome</keyword>